<evidence type="ECO:0000256" key="3">
    <source>
        <dbReference type="ARBA" id="ARBA00004613"/>
    </source>
</evidence>
<evidence type="ECO:0000256" key="2">
    <source>
        <dbReference type="ARBA" id="ARBA00004165"/>
    </source>
</evidence>
<evidence type="ECO:0000256" key="12">
    <source>
        <dbReference type="ARBA" id="ARBA00022807"/>
    </source>
</evidence>
<evidence type="ECO:0000256" key="16">
    <source>
        <dbReference type="ARBA" id="ARBA00023026"/>
    </source>
</evidence>
<evidence type="ECO:0000313" key="26">
    <source>
        <dbReference type="Proteomes" id="UP000255110"/>
    </source>
</evidence>
<dbReference type="OrthoDB" id="5652736at2"/>
<dbReference type="RefSeq" id="WP_058476594.1">
    <property type="nucleotide sequence ID" value="NZ_CAAAIO010000007.1"/>
</dbReference>
<protein>
    <submittedName>
        <fullName evidence="23 24">Peptidase C80 family</fullName>
    </submittedName>
</protein>
<evidence type="ECO:0000256" key="11">
    <source>
        <dbReference type="ARBA" id="ARBA00022801"/>
    </source>
</evidence>
<comment type="cofactor">
    <cofactor evidence="1">
        <name>Mg(2+)</name>
        <dbReference type="ChEBI" id="CHEBI:18420"/>
    </cofactor>
</comment>
<keyword evidence="6" id="KW-0800">Toxin</keyword>
<evidence type="ECO:0000256" key="4">
    <source>
        <dbReference type="ARBA" id="ARBA00022511"/>
    </source>
</evidence>
<evidence type="ECO:0000256" key="17">
    <source>
        <dbReference type="ARBA" id="ARBA00023121"/>
    </source>
</evidence>
<feature type="region of interest" description="Disordered" evidence="21">
    <location>
        <begin position="248"/>
        <end position="273"/>
    </location>
</feature>
<keyword evidence="17" id="KW-0446">Lipid-binding</keyword>
<evidence type="ECO:0000256" key="9">
    <source>
        <dbReference type="ARBA" id="ARBA00022723"/>
    </source>
</evidence>
<keyword evidence="13" id="KW-0068">Autocatalytic cleavage</keyword>
<evidence type="ECO:0000256" key="15">
    <source>
        <dbReference type="ARBA" id="ARBA00022870"/>
    </source>
</evidence>
<evidence type="ECO:0000256" key="21">
    <source>
        <dbReference type="SAM" id="MobiDB-lite"/>
    </source>
</evidence>
<keyword evidence="25" id="KW-1185">Reference proteome</keyword>
<evidence type="ECO:0000313" key="24">
    <source>
        <dbReference type="EMBL" id="STY23649.1"/>
    </source>
</evidence>
<keyword evidence="11" id="KW-0378">Hydrolase</keyword>
<reference evidence="24 26" key="2">
    <citation type="submission" date="2018-06" db="EMBL/GenBank/DDBJ databases">
        <authorList>
            <consortium name="Pathogen Informatics"/>
            <person name="Doyle S."/>
        </authorList>
    </citation>
    <scope>NUCLEOTIDE SEQUENCE [LARGE SCALE GENOMIC DNA]</scope>
    <source>
        <strain evidence="24 26">NCTC11991</strain>
    </source>
</reference>
<gene>
    <name evidence="23" type="ORF">Lstg_1014</name>
    <name evidence="24" type="ORF">NCTC11991_02259</name>
</gene>
<keyword evidence="15" id="KW-1043">Host membrane</keyword>
<accession>A0A378LD12</accession>
<reference evidence="23 25" key="1">
    <citation type="submission" date="2015-11" db="EMBL/GenBank/DDBJ databases">
        <title>Genomic analysis of 38 Legionella species identifies large and diverse effector repertoires.</title>
        <authorList>
            <person name="Burstein D."/>
            <person name="Amaro F."/>
            <person name="Zusman T."/>
            <person name="Lifshitz Z."/>
            <person name="Cohen O."/>
            <person name="Gilbert J.A."/>
            <person name="Pupko T."/>
            <person name="Shuman H.A."/>
            <person name="Segal G."/>
        </authorList>
    </citation>
    <scope>NUCLEOTIDE SEQUENCE [LARGE SCALE GENOMIC DNA]</scope>
    <source>
        <strain evidence="23 25">SC-18-C9</strain>
    </source>
</reference>
<evidence type="ECO:0000256" key="5">
    <source>
        <dbReference type="ARBA" id="ARBA00022525"/>
    </source>
</evidence>
<evidence type="ECO:0000313" key="23">
    <source>
        <dbReference type="EMBL" id="KTD79057.1"/>
    </source>
</evidence>
<dbReference type="GO" id="GO:0020002">
    <property type="term" value="C:host cell plasma membrane"/>
    <property type="evidence" value="ECO:0007669"/>
    <property type="project" value="UniProtKB-SubCell"/>
</dbReference>
<dbReference type="GO" id="GO:0008234">
    <property type="term" value="F:cysteine-type peptidase activity"/>
    <property type="evidence" value="ECO:0007669"/>
    <property type="project" value="UniProtKB-KW"/>
</dbReference>
<evidence type="ECO:0000256" key="19">
    <source>
        <dbReference type="ARBA" id="ARBA00023200"/>
    </source>
</evidence>
<evidence type="ECO:0000256" key="8">
    <source>
        <dbReference type="ARBA" id="ARBA00022679"/>
    </source>
</evidence>
<dbReference type="EMBL" id="UGOY01000001">
    <property type="protein sequence ID" value="STY23649.1"/>
    <property type="molecule type" value="Genomic_DNA"/>
</dbReference>
<dbReference type="Proteomes" id="UP000054820">
    <property type="component" value="Unassembled WGS sequence"/>
</dbReference>
<dbReference type="Pfam" id="PF11713">
    <property type="entry name" value="Peptidase_C80"/>
    <property type="match status" value="1"/>
</dbReference>
<dbReference type="Proteomes" id="UP000255110">
    <property type="component" value="Unassembled WGS sequence"/>
</dbReference>
<dbReference type="STRING" id="460.Lstg_1014"/>
<evidence type="ECO:0000256" key="14">
    <source>
        <dbReference type="ARBA" id="ARBA00022842"/>
    </source>
</evidence>
<dbReference type="GO" id="GO:0044164">
    <property type="term" value="C:host cell cytosol"/>
    <property type="evidence" value="ECO:0007669"/>
    <property type="project" value="UniProtKB-SubCell"/>
</dbReference>
<keyword evidence="18" id="KW-0472">Membrane</keyword>
<dbReference type="GO" id="GO:0008289">
    <property type="term" value="F:lipid binding"/>
    <property type="evidence" value="ECO:0007669"/>
    <property type="project" value="UniProtKB-KW"/>
</dbReference>
<evidence type="ECO:0000256" key="7">
    <source>
        <dbReference type="ARBA" id="ARBA00022670"/>
    </source>
</evidence>
<keyword evidence="5" id="KW-0964">Secreted</keyword>
<proteinExistence type="predicted"/>
<evidence type="ECO:0000256" key="1">
    <source>
        <dbReference type="ARBA" id="ARBA00001946"/>
    </source>
</evidence>
<evidence type="ECO:0000256" key="6">
    <source>
        <dbReference type="ARBA" id="ARBA00022656"/>
    </source>
</evidence>
<keyword evidence="19" id="KW-1035">Host cytoplasm</keyword>
<keyword evidence="16" id="KW-0843">Virulence</keyword>
<evidence type="ECO:0000256" key="10">
    <source>
        <dbReference type="ARBA" id="ARBA00022737"/>
    </source>
</evidence>
<keyword evidence="14" id="KW-0460">Magnesium</keyword>
<organism evidence="24 26">
    <name type="scientific">Legionella steigerwaltii</name>
    <dbReference type="NCBI Taxonomy" id="460"/>
    <lineage>
        <taxon>Bacteria</taxon>
        <taxon>Pseudomonadati</taxon>
        <taxon>Pseudomonadota</taxon>
        <taxon>Gammaproteobacteria</taxon>
        <taxon>Legionellales</taxon>
        <taxon>Legionellaceae</taxon>
        <taxon>Legionella</taxon>
    </lineage>
</organism>
<dbReference type="Gene3D" id="3.40.50.11050">
    <property type="match status" value="1"/>
</dbReference>
<dbReference type="GO" id="GO:0090729">
    <property type="term" value="F:toxin activity"/>
    <property type="evidence" value="ECO:0007669"/>
    <property type="project" value="UniProtKB-KW"/>
</dbReference>
<dbReference type="AlphaFoldDB" id="A0A378LD12"/>
<sequence length="273" mass="31188">MKFFSKKYDRTVVVEFYSDKTRKDDAIKENAKNLLSIHFKEENRLIYSSRLESYPDLSQLTSQSRLYLVGHGEKKKQKFSSCDVDMLVERLVDDCSLKAAKRITLIACHLGEMKEFIADLQLKLAEEGVYTEVAAYKSYLVVDHLGHRWVDLGEENGLVEAGKQKIVMGWHQGPEGTFPQQVVLVDTNEINPYYEDALDAGDDKDESAFFETAYDSQSNQEVIFTPESLPFPIGSEHSYSNTKLKMFSSSMDSETQDGDNASYQKRSYTPNFE</sequence>
<comment type="subcellular location">
    <subcellularLocation>
        <location evidence="2">Host cell membrane</location>
    </subcellularLocation>
    <subcellularLocation>
        <location evidence="20">Host cytoplasm</location>
        <location evidence="20">Host cytosol</location>
    </subcellularLocation>
    <subcellularLocation>
        <location evidence="3">Secreted</location>
    </subcellularLocation>
</comment>
<keyword evidence="9" id="KW-0479">Metal-binding</keyword>
<evidence type="ECO:0000256" key="18">
    <source>
        <dbReference type="ARBA" id="ARBA00023136"/>
    </source>
</evidence>
<dbReference type="InterPro" id="IPR020974">
    <property type="entry name" value="CPD_dom"/>
</dbReference>
<dbReference type="GO" id="GO:0016740">
    <property type="term" value="F:transferase activity"/>
    <property type="evidence" value="ECO:0007669"/>
    <property type="project" value="UniProtKB-KW"/>
</dbReference>
<keyword evidence="4" id="KW-1032">Host cell membrane</keyword>
<dbReference type="GO" id="GO:0005576">
    <property type="term" value="C:extracellular region"/>
    <property type="evidence" value="ECO:0007669"/>
    <property type="project" value="UniProtKB-SubCell"/>
</dbReference>
<evidence type="ECO:0000313" key="25">
    <source>
        <dbReference type="Proteomes" id="UP000054820"/>
    </source>
</evidence>
<name>A0A378LD12_9GAMM</name>
<dbReference type="GO" id="GO:0006508">
    <property type="term" value="P:proteolysis"/>
    <property type="evidence" value="ECO:0007669"/>
    <property type="project" value="UniProtKB-KW"/>
</dbReference>
<evidence type="ECO:0000259" key="22">
    <source>
        <dbReference type="Pfam" id="PF11713"/>
    </source>
</evidence>
<evidence type="ECO:0000256" key="13">
    <source>
        <dbReference type="ARBA" id="ARBA00022813"/>
    </source>
</evidence>
<keyword evidence="7" id="KW-0645">Protease</keyword>
<keyword evidence="10" id="KW-0677">Repeat</keyword>
<feature type="domain" description="Peptidase C80" evidence="22">
    <location>
        <begin position="22"/>
        <end position="148"/>
    </location>
</feature>
<evidence type="ECO:0000256" key="20">
    <source>
        <dbReference type="ARBA" id="ARBA00023586"/>
    </source>
</evidence>
<dbReference type="GO" id="GO:0046872">
    <property type="term" value="F:metal ion binding"/>
    <property type="evidence" value="ECO:0007669"/>
    <property type="project" value="UniProtKB-KW"/>
</dbReference>
<dbReference type="InterPro" id="IPR038383">
    <property type="entry name" value="CPD_dom_sf"/>
</dbReference>
<keyword evidence="8" id="KW-0808">Transferase</keyword>
<keyword evidence="12" id="KW-0788">Thiol protease</keyword>
<dbReference type="EMBL" id="LNYZ01000007">
    <property type="protein sequence ID" value="KTD79057.1"/>
    <property type="molecule type" value="Genomic_DNA"/>
</dbReference>